<dbReference type="InterPro" id="IPR018639">
    <property type="entry name" value="DUF2062"/>
</dbReference>
<dbReference type="Proteomes" id="UP000192934">
    <property type="component" value="Chromosome I"/>
</dbReference>
<accession>A0A1X7H4S0</accession>
<dbReference type="EMBL" id="LT840185">
    <property type="protein sequence ID" value="SMF78854.1"/>
    <property type="molecule type" value="Genomic_DNA"/>
</dbReference>
<feature type="domain" description="DUF2062" evidence="2">
    <location>
        <begin position="26"/>
        <end position="175"/>
    </location>
</feature>
<dbReference type="PANTHER" id="PTHR40547">
    <property type="entry name" value="SLL0298 PROTEIN"/>
    <property type="match status" value="1"/>
</dbReference>
<keyword evidence="1" id="KW-0812">Transmembrane</keyword>
<protein>
    <recommendedName>
        <fullName evidence="2">DUF2062 domain-containing protein</fullName>
    </recommendedName>
</protein>
<dbReference type="STRING" id="941907.SAMN06295910_2765"/>
<reference evidence="4" key="1">
    <citation type="submission" date="2017-04" db="EMBL/GenBank/DDBJ databases">
        <authorList>
            <person name="Varghese N."/>
            <person name="Submissions S."/>
        </authorList>
    </citation>
    <scope>NUCLEOTIDE SEQUENCE [LARGE SCALE GENOMIC DNA]</scope>
    <source>
        <strain evidence="4">Dd16</strain>
    </source>
</reference>
<dbReference type="Pfam" id="PF09835">
    <property type="entry name" value="DUF2062"/>
    <property type="match status" value="1"/>
</dbReference>
<name>A0A1X7H4S0_9SPHN</name>
<evidence type="ECO:0000256" key="1">
    <source>
        <dbReference type="SAM" id="Phobius"/>
    </source>
</evidence>
<gene>
    <name evidence="3" type="ORF">SAMN06295910_2765</name>
</gene>
<dbReference type="RefSeq" id="WP_085219281.1">
    <property type="nucleotide sequence ID" value="NZ_LT840185.1"/>
</dbReference>
<evidence type="ECO:0000313" key="3">
    <source>
        <dbReference type="EMBL" id="SMF78854.1"/>
    </source>
</evidence>
<feature type="transmembrane region" description="Helical" evidence="1">
    <location>
        <begin position="143"/>
        <end position="166"/>
    </location>
</feature>
<proteinExistence type="predicted"/>
<evidence type="ECO:0000313" key="4">
    <source>
        <dbReference type="Proteomes" id="UP000192934"/>
    </source>
</evidence>
<dbReference type="AlphaFoldDB" id="A0A1X7H4S0"/>
<sequence length="185" mass="20758">MVERIGRWIAANTPDREELAKSRWLKPVAHRVLRSDLWRFTRRSVPRGVAVGLLIGIFLMIPGLQIIGAALLCVPFRGNIPIAAAMTFLSNPATTPFIMVASIYIGNKLGFHADLASFWRLYDSGAGAKEWLRWLASDAAPSLVTGLFIIAAISAVIGYVGSVWGWRWWTGRKWRRRVWAAKIRD</sequence>
<feature type="transmembrane region" description="Helical" evidence="1">
    <location>
        <begin position="49"/>
        <end position="73"/>
    </location>
</feature>
<keyword evidence="1" id="KW-0472">Membrane</keyword>
<organism evidence="3 4">
    <name type="scientific">Allosphingosinicella indica</name>
    <dbReference type="NCBI Taxonomy" id="941907"/>
    <lineage>
        <taxon>Bacteria</taxon>
        <taxon>Pseudomonadati</taxon>
        <taxon>Pseudomonadota</taxon>
        <taxon>Alphaproteobacteria</taxon>
        <taxon>Sphingomonadales</taxon>
        <taxon>Sphingomonadaceae</taxon>
        <taxon>Allosphingosinicella</taxon>
    </lineage>
</organism>
<evidence type="ECO:0000259" key="2">
    <source>
        <dbReference type="Pfam" id="PF09835"/>
    </source>
</evidence>
<keyword evidence="4" id="KW-1185">Reference proteome</keyword>
<dbReference type="OrthoDB" id="7390525at2"/>
<dbReference type="PANTHER" id="PTHR40547:SF1">
    <property type="entry name" value="SLL0298 PROTEIN"/>
    <property type="match status" value="1"/>
</dbReference>
<keyword evidence="1" id="KW-1133">Transmembrane helix</keyword>